<dbReference type="Proteomes" id="UP001597540">
    <property type="component" value="Unassembled WGS sequence"/>
</dbReference>
<reference evidence="3" key="1">
    <citation type="journal article" date="2019" name="Int. J. Syst. Evol. Microbiol.">
        <title>The Global Catalogue of Microorganisms (GCM) 10K type strain sequencing project: providing services to taxonomists for standard genome sequencing and annotation.</title>
        <authorList>
            <consortium name="The Broad Institute Genomics Platform"/>
            <consortium name="The Broad Institute Genome Sequencing Center for Infectious Disease"/>
            <person name="Wu L."/>
            <person name="Ma J."/>
        </authorList>
    </citation>
    <scope>NUCLEOTIDE SEQUENCE [LARGE SCALE GENOMIC DNA]</scope>
    <source>
        <strain evidence="3">KCTC 33849</strain>
    </source>
</reference>
<evidence type="ECO:0000259" key="1">
    <source>
        <dbReference type="Pfam" id="PF01261"/>
    </source>
</evidence>
<dbReference type="PANTHER" id="PTHR12110">
    <property type="entry name" value="HYDROXYPYRUVATE ISOMERASE"/>
    <property type="match status" value="1"/>
</dbReference>
<evidence type="ECO:0000313" key="2">
    <source>
        <dbReference type="EMBL" id="MFD2701882.1"/>
    </source>
</evidence>
<dbReference type="EMBL" id="JBHUMJ010000003">
    <property type="protein sequence ID" value="MFD2701882.1"/>
    <property type="molecule type" value="Genomic_DNA"/>
</dbReference>
<sequence>MAGWEGECSGARTGRPLNSLPAAFSRCQADYRPAARYRSQRAGGQTAIGERAAEAGICCAYHPNSPAGSVFRTASDYEVLFRGLDERYVGYCPDSGHIARGGMDVLEVIRRHRNRIVHVHFKDYDENTREWRTMGQGTLPHSEAVSLLRDAGYEGWIMVEEESAYAKAKPEAATRQNAEYLELCFTEFAKG</sequence>
<accession>A0ABW5SS47</accession>
<keyword evidence="3" id="KW-1185">Reference proteome</keyword>
<gene>
    <name evidence="2" type="ORF">ACFSVM_15570</name>
</gene>
<dbReference type="InterPro" id="IPR050312">
    <property type="entry name" value="IolE/XylAMocC-like"/>
</dbReference>
<feature type="domain" description="Xylose isomerase-like TIM barrel" evidence="1">
    <location>
        <begin position="46"/>
        <end position="182"/>
    </location>
</feature>
<organism evidence="2 3">
    <name type="scientific">Paenibacillus shunpengii</name>
    <dbReference type="NCBI Taxonomy" id="2054424"/>
    <lineage>
        <taxon>Bacteria</taxon>
        <taxon>Bacillati</taxon>
        <taxon>Bacillota</taxon>
        <taxon>Bacilli</taxon>
        <taxon>Bacillales</taxon>
        <taxon>Paenibacillaceae</taxon>
        <taxon>Paenibacillus</taxon>
    </lineage>
</organism>
<protein>
    <submittedName>
        <fullName evidence="2">Sugar phosphate isomerase/epimerase family protein</fullName>
    </submittedName>
</protein>
<dbReference type="Gene3D" id="3.20.20.150">
    <property type="entry name" value="Divalent-metal-dependent TIM barrel enzymes"/>
    <property type="match status" value="1"/>
</dbReference>
<keyword evidence="2" id="KW-0413">Isomerase</keyword>
<dbReference type="GO" id="GO:0016853">
    <property type="term" value="F:isomerase activity"/>
    <property type="evidence" value="ECO:0007669"/>
    <property type="project" value="UniProtKB-KW"/>
</dbReference>
<dbReference type="InterPro" id="IPR036237">
    <property type="entry name" value="Xyl_isomerase-like_sf"/>
</dbReference>
<comment type="caution">
    <text evidence="2">The sequence shown here is derived from an EMBL/GenBank/DDBJ whole genome shotgun (WGS) entry which is preliminary data.</text>
</comment>
<evidence type="ECO:0000313" key="3">
    <source>
        <dbReference type="Proteomes" id="UP001597540"/>
    </source>
</evidence>
<dbReference type="Pfam" id="PF01261">
    <property type="entry name" value="AP_endonuc_2"/>
    <property type="match status" value="1"/>
</dbReference>
<dbReference type="PANTHER" id="PTHR12110:SF41">
    <property type="entry name" value="INOSOSE DEHYDRATASE"/>
    <property type="match status" value="1"/>
</dbReference>
<dbReference type="InterPro" id="IPR013022">
    <property type="entry name" value="Xyl_isomerase-like_TIM-brl"/>
</dbReference>
<name>A0ABW5SS47_9BACL</name>
<dbReference type="RefSeq" id="WP_177178761.1">
    <property type="nucleotide sequence ID" value="NZ_JBHUMJ010000003.1"/>
</dbReference>
<dbReference type="SUPFAM" id="SSF51658">
    <property type="entry name" value="Xylose isomerase-like"/>
    <property type="match status" value="1"/>
</dbReference>
<proteinExistence type="predicted"/>